<dbReference type="AlphaFoldDB" id="A0A419NBR9"/>
<reference evidence="1 2" key="1">
    <citation type="submission" date="2018-09" db="EMBL/GenBank/DDBJ databases">
        <authorList>
            <person name="Le Fleche-Mateos A."/>
        </authorList>
    </citation>
    <scope>NUCLEOTIDE SEQUENCE [LARGE SCALE GENOMIC DNA]</scope>
    <source>
        <strain evidence="1 2">DSM 27399</strain>
    </source>
</reference>
<accession>A0A419NBR9</accession>
<dbReference type="EMBL" id="RAHH01000006">
    <property type="protein sequence ID" value="RJT45757.1"/>
    <property type="molecule type" value="Genomic_DNA"/>
</dbReference>
<comment type="caution">
    <text evidence="1">The sequence shown here is derived from an EMBL/GenBank/DDBJ whole genome shotgun (WGS) entry which is preliminary data.</text>
</comment>
<dbReference type="InterPro" id="IPR058522">
    <property type="entry name" value="DUF8209"/>
</dbReference>
<keyword evidence="2" id="KW-1185">Reference proteome</keyword>
<evidence type="ECO:0000313" key="2">
    <source>
        <dbReference type="Proteomes" id="UP000284908"/>
    </source>
</evidence>
<sequence>MDTVEELNGTYFYAGKSNLTAGEMLFMIFCEHTVDQFGLGIVDFGAIVAILSGRNDQSTRAKPMGATKGTSYASKAARTVFKKSKFPFGISLPTWLGGYTPWTTRRVMVRNIAPFVGRSIPLLGIIVLAADVSEITYKSIRDYNMIARENDKLW</sequence>
<evidence type="ECO:0000313" key="1">
    <source>
        <dbReference type="EMBL" id="RJT45757.1"/>
    </source>
</evidence>
<dbReference type="Pfam" id="PF26636">
    <property type="entry name" value="DUF8209"/>
    <property type="match status" value="1"/>
</dbReference>
<dbReference type="InterPro" id="IPR058064">
    <property type="entry name" value="STM2901-like"/>
</dbReference>
<protein>
    <recommendedName>
        <fullName evidence="3">Phage membrane protein</fullName>
    </recommendedName>
</protein>
<evidence type="ECO:0008006" key="3">
    <source>
        <dbReference type="Google" id="ProtNLM"/>
    </source>
</evidence>
<dbReference type="Proteomes" id="UP000284908">
    <property type="component" value="Unassembled WGS sequence"/>
</dbReference>
<dbReference type="OrthoDB" id="8815988at2"/>
<dbReference type="NCBIfam" id="NF045926">
    <property type="entry name" value="STM2901_fam"/>
    <property type="match status" value="1"/>
</dbReference>
<organism evidence="1 2">
    <name type="scientific">Rahnella woolbedingensis</name>
    <dbReference type="NCBI Taxonomy" id="1510574"/>
    <lineage>
        <taxon>Bacteria</taxon>
        <taxon>Pseudomonadati</taxon>
        <taxon>Pseudomonadota</taxon>
        <taxon>Gammaproteobacteria</taxon>
        <taxon>Enterobacterales</taxon>
        <taxon>Yersiniaceae</taxon>
        <taxon>Rahnella</taxon>
    </lineage>
</organism>
<proteinExistence type="predicted"/>
<name>A0A419NBR9_9GAMM</name>
<dbReference type="RefSeq" id="WP_120131989.1">
    <property type="nucleotide sequence ID" value="NZ_RAHH01000006.1"/>
</dbReference>
<gene>
    <name evidence="1" type="ORF">D6C13_06475</name>
</gene>